<reference evidence="2" key="1">
    <citation type="submission" date="2023-04" db="EMBL/GenBank/DDBJ databases">
        <authorList>
            <consortium name="ELIXIR-Norway"/>
        </authorList>
    </citation>
    <scope>NUCLEOTIDE SEQUENCE [LARGE SCALE GENOMIC DNA]</scope>
</reference>
<keyword evidence="1" id="KW-0812">Transmembrane</keyword>
<sequence>MGEGSLISLPPFFSLFCEMLISVSFSWFTCFWGVWGGLGMRMGVAGGEDMVWDSQVLTQKGLWRHCPPLTLSSWGDDGLEPADLCELHPEGRGVEISWLLLASQ</sequence>
<keyword evidence="3" id="KW-1185">Reference proteome</keyword>
<keyword evidence="1" id="KW-1133">Transmembrane helix</keyword>
<dbReference type="EMBL" id="OX459969">
    <property type="protein sequence ID" value="CAI9172664.1"/>
    <property type="molecule type" value="Genomic_DNA"/>
</dbReference>
<evidence type="ECO:0000313" key="2">
    <source>
        <dbReference type="EMBL" id="CAI9172664.1"/>
    </source>
</evidence>
<organism evidence="2 3">
    <name type="scientific">Rangifer tarandus platyrhynchus</name>
    <name type="common">Svalbard reindeer</name>
    <dbReference type="NCBI Taxonomy" id="3082113"/>
    <lineage>
        <taxon>Eukaryota</taxon>
        <taxon>Metazoa</taxon>
        <taxon>Chordata</taxon>
        <taxon>Craniata</taxon>
        <taxon>Vertebrata</taxon>
        <taxon>Euteleostomi</taxon>
        <taxon>Mammalia</taxon>
        <taxon>Eutheria</taxon>
        <taxon>Laurasiatheria</taxon>
        <taxon>Artiodactyla</taxon>
        <taxon>Ruminantia</taxon>
        <taxon>Pecora</taxon>
        <taxon>Cervidae</taxon>
        <taxon>Odocoileinae</taxon>
        <taxon>Rangifer</taxon>
    </lineage>
</organism>
<feature type="transmembrane region" description="Helical" evidence="1">
    <location>
        <begin position="12"/>
        <end position="35"/>
    </location>
</feature>
<name>A0ABN8ZLF3_RANTA</name>
<dbReference type="Proteomes" id="UP001176941">
    <property type="component" value="Chromosome 33"/>
</dbReference>
<evidence type="ECO:0000313" key="3">
    <source>
        <dbReference type="Proteomes" id="UP001176941"/>
    </source>
</evidence>
<evidence type="ECO:0000256" key="1">
    <source>
        <dbReference type="SAM" id="Phobius"/>
    </source>
</evidence>
<proteinExistence type="predicted"/>
<gene>
    <name evidence="2" type="ORF">MRATA1EN1_LOCUS21626</name>
</gene>
<accession>A0ABN8ZLF3</accession>
<keyword evidence="1" id="KW-0472">Membrane</keyword>
<protein>
    <submittedName>
        <fullName evidence="2">Uncharacterized protein</fullName>
    </submittedName>
</protein>